<dbReference type="AlphaFoldDB" id="C2JXH2"/>
<dbReference type="Pfam" id="PF00005">
    <property type="entry name" value="ABC_tran"/>
    <property type="match status" value="1"/>
</dbReference>
<gene>
    <name evidence="5" type="primary">tauB</name>
    <name evidence="5" type="ORF">HMPREF0539_1606</name>
</gene>
<dbReference type="Gene3D" id="3.40.50.300">
    <property type="entry name" value="P-loop containing nucleotide triphosphate hydrolases"/>
    <property type="match status" value="1"/>
</dbReference>
<reference evidence="5" key="1">
    <citation type="submission" date="2009-01" db="EMBL/GenBank/DDBJ databases">
        <authorList>
            <person name="Qin X."/>
            <person name="Bachman B."/>
            <person name="Battles P."/>
            <person name="Bell A."/>
            <person name="Bess C."/>
            <person name="Bickham C."/>
            <person name="Chaboub L."/>
            <person name="Chen D."/>
            <person name="Coyle M."/>
            <person name="Deiros D.R."/>
            <person name="Dinh H."/>
            <person name="Forbes L."/>
            <person name="Fowler G."/>
            <person name="Francisco L."/>
            <person name="Fu Q."/>
            <person name="Gubbala S."/>
            <person name="Hale W."/>
            <person name="Han Y."/>
            <person name="Hemphill L."/>
            <person name="Highlander S.K."/>
            <person name="Hirani K."/>
            <person name="Hogues M."/>
            <person name="Jackson L."/>
            <person name="Jakkamsetti A."/>
            <person name="Javaid M."/>
            <person name="Jiang H."/>
            <person name="Korchina V."/>
            <person name="Kovar C."/>
            <person name="Lara F."/>
            <person name="Lee S."/>
            <person name="Mata R."/>
            <person name="Mathew T."/>
            <person name="Moen C."/>
            <person name="Morales K."/>
            <person name="Munidasa M."/>
            <person name="Nazareth L."/>
            <person name="Ngo R."/>
            <person name="Nguyen L."/>
            <person name="Okwuonu G."/>
            <person name="Ongeri F."/>
            <person name="Patil S."/>
            <person name="Petrosino J."/>
            <person name="Pham C."/>
            <person name="Pham P."/>
            <person name="Pu L.-L."/>
            <person name="Puazo M."/>
            <person name="Raj R."/>
            <person name="Reid J."/>
            <person name="Rouhana J."/>
            <person name="Saada N."/>
            <person name="Shang Y."/>
            <person name="Simmons D."/>
            <person name="Thornton R."/>
            <person name="Warren J."/>
            <person name="Weissenberger G."/>
            <person name="Zhang J."/>
            <person name="Zhang L."/>
            <person name="Zhou C."/>
            <person name="Zhu D."/>
            <person name="Muzny D."/>
            <person name="Worley K."/>
            <person name="Gibbs R."/>
        </authorList>
    </citation>
    <scope>NUCLEOTIDE SEQUENCE [LARGE SCALE GENOMIC DNA]</scope>
    <source>
        <strain evidence="5">LMS2-1</strain>
    </source>
</reference>
<dbReference type="InterPro" id="IPR003593">
    <property type="entry name" value="AAA+_ATPase"/>
</dbReference>
<keyword evidence="1" id="KW-0813">Transport</keyword>
<dbReference type="Proteomes" id="UP000004525">
    <property type="component" value="Unassembled WGS sequence"/>
</dbReference>
<dbReference type="HOGENOM" id="CLU_000604_1_2_9"/>
<name>C2JXH2_LACRM</name>
<evidence type="ECO:0000256" key="3">
    <source>
        <dbReference type="ARBA" id="ARBA00022840"/>
    </source>
</evidence>
<dbReference type="PANTHER" id="PTHR42939:SF3">
    <property type="entry name" value="ABC TRANSPORTER ATP-BINDING COMPONENT"/>
    <property type="match status" value="1"/>
</dbReference>
<comment type="caution">
    <text evidence="5">The sequence shown here is derived from an EMBL/GenBank/DDBJ whole genome shotgun (WGS) entry which is preliminary data.</text>
</comment>
<keyword evidence="2" id="KW-0547">Nucleotide-binding</keyword>
<dbReference type="PANTHER" id="PTHR42939">
    <property type="entry name" value="ABC TRANSPORTER ATP-BINDING PROTEIN ALBC-RELATED"/>
    <property type="match status" value="1"/>
</dbReference>
<evidence type="ECO:0000259" key="4">
    <source>
        <dbReference type="PROSITE" id="PS50893"/>
    </source>
</evidence>
<dbReference type="EMBL" id="ACIZ01000066">
    <property type="protein sequence ID" value="EEN80305.1"/>
    <property type="molecule type" value="Genomic_DNA"/>
</dbReference>
<dbReference type="InterPro" id="IPR051782">
    <property type="entry name" value="ABC_Transporter_VariousFunc"/>
</dbReference>
<dbReference type="CDD" id="cd03230">
    <property type="entry name" value="ABC_DR_subfamily_A"/>
    <property type="match status" value="1"/>
</dbReference>
<evidence type="ECO:0000256" key="2">
    <source>
        <dbReference type="ARBA" id="ARBA00022741"/>
    </source>
</evidence>
<dbReference type="InterPro" id="IPR027417">
    <property type="entry name" value="P-loop_NTPase"/>
</dbReference>
<evidence type="ECO:0000313" key="5">
    <source>
        <dbReference type="EMBL" id="EEN80305.1"/>
    </source>
</evidence>
<dbReference type="SUPFAM" id="SSF52540">
    <property type="entry name" value="P-loop containing nucleoside triphosphate hydrolases"/>
    <property type="match status" value="1"/>
</dbReference>
<keyword evidence="5" id="KW-0378">Hydrolase</keyword>
<sequence length="247" mass="27233">MTEEARSMNSSKGKQHANHILMLKALSVEIGHFSLKDVNLSINAGDVLGVIGSNGAGKTTLLKTIIGILKPTSGTVFIKKGTAISMAFDDGYIPESLSAKDIDYIFPKIFKRWDREKYRQYIDKLKIPKQTNFIDLSKGTKTKLGLAVCLSMNGDLVILDEITSGIDPLTRIEILNEIKAYQNQTGASIILVTHILDDVIQLCNRFVVLTNGSITTDFSLTPETDEAVLKSLLVAKKWGILNDRLSY</sequence>
<protein>
    <submittedName>
        <fullName evidence="5">ABC transporter, ATP-binding protein</fullName>
        <ecNumber evidence="5">3.6.3.36</ecNumber>
    </submittedName>
</protein>
<dbReference type="GO" id="GO:0005524">
    <property type="term" value="F:ATP binding"/>
    <property type="evidence" value="ECO:0007669"/>
    <property type="project" value="UniProtKB-KW"/>
</dbReference>
<keyword evidence="3 5" id="KW-0067">ATP-binding</keyword>
<evidence type="ECO:0000313" key="6">
    <source>
        <dbReference type="Proteomes" id="UP000004525"/>
    </source>
</evidence>
<keyword evidence="6" id="KW-1185">Reference proteome</keyword>
<dbReference type="EC" id="3.6.3.36" evidence="5"/>
<evidence type="ECO:0000256" key="1">
    <source>
        <dbReference type="ARBA" id="ARBA00022448"/>
    </source>
</evidence>
<accession>C2JXH2</accession>
<feature type="domain" description="ABC transporter" evidence="4">
    <location>
        <begin position="20"/>
        <end position="236"/>
    </location>
</feature>
<dbReference type="SMART" id="SM00382">
    <property type="entry name" value="AAA"/>
    <property type="match status" value="1"/>
</dbReference>
<organism evidence="5 6">
    <name type="scientific">Lacticaseibacillus rhamnosus (strain LMS2-1)</name>
    <dbReference type="NCBI Taxonomy" id="525361"/>
    <lineage>
        <taxon>Bacteria</taxon>
        <taxon>Bacillati</taxon>
        <taxon>Bacillota</taxon>
        <taxon>Bacilli</taxon>
        <taxon>Lactobacillales</taxon>
        <taxon>Lactobacillaceae</taxon>
        <taxon>Lacticaseibacillus</taxon>
    </lineage>
</organism>
<proteinExistence type="predicted"/>
<dbReference type="InterPro" id="IPR003439">
    <property type="entry name" value="ABC_transporter-like_ATP-bd"/>
</dbReference>
<dbReference type="PROSITE" id="PS50893">
    <property type="entry name" value="ABC_TRANSPORTER_2"/>
    <property type="match status" value="1"/>
</dbReference>
<dbReference type="GO" id="GO:0016887">
    <property type="term" value="F:ATP hydrolysis activity"/>
    <property type="evidence" value="ECO:0007669"/>
    <property type="project" value="InterPro"/>
</dbReference>